<feature type="domain" description="SCP" evidence="2">
    <location>
        <begin position="226"/>
        <end position="306"/>
    </location>
</feature>
<gene>
    <name evidence="3" type="ORF">LKD36_08420</name>
</gene>
<evidence type="ECO:0000313" key="3">
    <source>
        <dbReference type="EMBL" id="MCC2126203.1"/>
    </source>
</evidence>
<keyword evidence="4" id="KW-1185">Reference proteome</keyword>
<dbReference type="InterPro" id="IPR035940">
    <property type="entry name" value="CAP_sf"/>
</dbReference>
<accession>A0AAE3AA31</accession>
<dbReference type="Pfam" id="PF00188">
    <property type="entry name" value="CAP"/>
    <property type="match status" value="1"/>
</dbReference>
<evidence type="ECO:0000259" key="2">
    <source>
        <dbReference type="Pfam" id="PF00188"/>
    </source>
</evidence>
<dbReference type="InterPro" id="IPR036249">
    <property type="entry name" value="Thioredoxin-like_sf"/>
</dbReference>
<dbReference type="AlphaFoldDB" id="A0AAE3AA31"/>
<protein>
    <submittedName>
        <fullName evidence="3">CAP domain-containing protein</fullName>
    </submittedName>
</protein>
<dbReference type="SUPFAM" id="SSF55797">
    <property type="entry name" value="PR-1-like"/>
    <property type="match status" value="1"/>
</dbReference>
<evidence type="ECO:0000313" key="4">
    <source>
        <dbReference type="Proteomes" id="UP001198220"/>
    </source>
</evidence>
<dbReference type="Proteomes" id="UP001198220">
    <property type="component" value="Unassembled WGS sequence"/>
</dbReference>
<dbReference type="InterPro" id="IPR014044">
    <property type="entry name" value="CAP_dom"/>
</dbReference>
<feature type="region of interest" description="Disordered" evidence="1">
    <location>
        <begin position="1"/>
        <end position="34"/>
    </location>
</feature>
<dbReference type="Gene3D" id="3.40.33.10">
    <property type="entry name" value="CAP"/>
    <property type="match status" value="1"/>
</dbReference>
<dbReference type="SUPFAM" id="SSF52833">
    <property type="entry name" value="Thioredoxin-like"/>
    <property type="match status" value="1"/>
</dbReference>
<sequence length="346" mass="37620">MTEDIIEDTESEPEELPDESITELEENDSEYEDDLQELELEEEQTQELLEASSNIGSISFTTTDLRTSQTISFKGNAGKVQMIIFGGISSCGNTNSVLDTLNGMVKSVSASSMNIYVFDIVGNSTSDILAETGNLNSMIRVANYNANAATLRQTCAGAVGLGSRFTMPFIVYVDASGNVYDSSTGYVDADKIASSLKSGGINITVGAMQTLYVTQYASYSYAYQILNIVNEKRAEQGLSALQMDKELLEAAMQRAAECSVYYSHTRPNGTSCYTASSKMNRENIAAGYVSPEDVMSGWLNSSGHYAKPFQYGNQHIHIHMEHGARMTQTTGMNVQTLLPVQIGRAA</sequence>
<dbReference type="EMBL" id="JAJEPS010000007">
    <property type="protein sequence ID" value="MCC2126203.1"/>
    <property type="molecule type" value="Genomic_DNA"/>
</dbReference>
<dbReference type="RefSeq" id="WP_308459327.1">
    <property type="nucleotide sequence ID" value="NZ_JAJEPS010000007.1"/>
</dbReference>
<organism evidence="3 4">
    <name type="scientific">Hominiventricola filiformis</name>
    <dbReference type="NCBI Taxonomy" id="2885352"/>
    <lineage>
        <taxon>Bacteria</taxon>
        <taxon>Bacillati</taxon>
        <taxon>Bacillota</taxon>
        <taxon>Clostridia</taxon>
        <taxon>Lachnospirales</taxon>
        <taxon>Lachnospiraceae</taxon>
        <taxon>Hominiventricola</taxon>
    </lineage>
</organism>
<dbReference type="PANTHER" id="PTHR31157:SF1">
    <property type="entry name" value="SCP DOMAIN-CONTAINING PROTEIN"/>
    <property type="match status" value="1"/>
</dbReference>
<dbReference type="PANTHER" id="PTHR31157">
    <property type="entry name" value="SCP DOMAIN-CONTAINING PROTEIN"/>
    <property type="match status" value="1"/>
</dbReference>
<name>A0AAE3AA31_9FIRM</name>
<proteinExistence type="predicted"/>
<reference evidence="3 4" key="1">
    <citation type="submission" date="2021-10" db="EMBL/GenBank/DDBJ databases">
        <title>Anaerobic single-cell dispensing facilitates the cultivation of human gut bacteria.</title>
        <authorList>
            <person name="Afrizal A."/>
        </authorList>
    </citation>
    <scope>NUCLEOTIDE SEQUENCE [LARGE SCALE GENOMIC DNA]</scope>
    <source>
        <strain evidence="3 4">CLA-AA-H276</strain>
    </source>
</reference>
<evidence type="ECO:0000256" key="1">
    <source>
        <dbReference type="SAM" id="MobiDB-lite"/>
    </source>
</evidence>
<dbReference type="CDD" id="cd05379">
    <property type="entry name" value="CAP_bacterial"/>
    <property type="match status" value="1"/>
</dbReference>
<comment type="caution">
    <text evidence="3">The sequence shown here is derived from an EMBL/GenBank/DDBJ whole genome shotgun (WGS) entry which is preliminary data.</text>
</comment>